<dbReference type="EMBL" id="CAUYUJ010003925">
    <property type="protein sequence ID" value="CAK0807417.1"/>
    <property type="molecule type" value="Genomic_DNA"/>
</dbReference>
<feature type="region of interest" description="Disordered" evidence="1">
    <location>
        <begin position="1"/>
        <end position="22"/>
    </location>
</feature>
<feature type="non-terminal residue" evidence="2">
    <location>
        <position position="1"/>
    </location>
</feature>
<accession>A0ABN9QMR8</accession>
<reference evidence="2" key="1">
    <citation type="submission" date="2023-10" db="EMBL/GenBank/DDBJ databases">
        <authorList>
            <person name="Chen Y."/>
            <person name="Shah S."/>
            <person name="Dougan E. K."/>
            <person name="Thang M."/>
            <person name="Chan C."/>
        </authorList>
    </citation>
    <scope>NUCLEOTIDE SEQUENCE [LARGE SCALE GENOMIC DNA]</scope>
</reference>
<organism evidence="2 3">
    <name type="scientific">Prorocentrum cordatum</name>
    <dbReference type="NCBI Taxonomy" id="2364126"/>
    <lineage>
        <taxon>Eukaryota</taxon>
        <taxon>Sar</taxon>
        <taxon>Alveolata</taxon>
        <taxon>Dinophyceae</taxon>
        <taxon>Prorocentrales</taxon>
        <taxon>Prorocentraceae</taxon>
        <taxon>Prorocentrum</taxon>
    </lineage>
</organism>
<protein>
    <submittedName>
        <fullName evidence="2">Uncharacterized protein</fullName>
    </submittedName>
</protein>
<feature type="region of interest" description="Disordered" evidence="1">
    <location>
        <begin position="225"/>
        <end position="257"/>
    </location>
</feature>
<evidence type="ECO:0000313" key="2">
    <source>
        <dbReference type="EMBL" id="CAK0807417.1"/>
    </source>
</evidence>
<name>A0ABN9QMR8_9DINO</name>
<evidence type="ECO:0000313" key="3">
    <source>
        <dbReference type="Proteomes" id="UP001189429"/>
    </source>
</evidence>
<keyword evidence="3" id="KW-1185">Reference proteome</keyword>
<evidence type="ECO:0000256" key="1">
    <source>
        <dbReference type="SAM" id="MobiDB-lite"/>
    </source>
</evidence>
<feature type="compositionally biased region" description="Basic residues" evidence="1">
    <location>
        <begin position="233"/>
        <end position="248"/>
    </location>
</feature>
<comment type="caution">
    <text evidence="2">The sequence shown here is derived from an EMBL/GenBank/DDBJ whole genome shotgun (WGS) entry which is preliminary data.</text>
</comment>
<gene>
    <name evidence="2" type="ORF">PCOR1329_LOCUS13306</name>
</gene>
<dbReference type="Proteomes" id="UP001189429">
    <property type="component" value="Unassembled WGS sequence"/>
</dbReference>
<sequence>SWSAEQMGGFEPGEMPSGSEQVHQALSRAAAALRTGHEAAQDECPFGFLYLCTTQVLAAAVRLTGSLEGWARAVDKMMAELPFFSISASQWPTFQMLAMLSSQTKGDESAATLGSFQADIHRWGGTHPSTKRFRQFGDLRLLEPELCPLGRNVQGWTLVDQFASLSAEAAGTGRRRVLLCVVFGQRTACARSRECVWARPAELHHSGHIVVGVLEDCAGFGQIQGSGGARGPRASRRRLPEQRRRRLSRAYTASHAQ</sequence>
<proteinExistence type="predicted"/>